<reference evidence="2" key="1">
    <citation type="journal article" date="2020" name="New Phytol.">
        <title>Comparative genomics reveals dynamic genome evolution in host specialist ectomycorrhizal fungi.</title>
        <authorList>
            <person name="Lofgren L.A."/>
            <person name="Nguyen N.H."/>
            <person name="Vilgalys R."/>
            <person name="Ruytinx J."/>
            <person name="Liao H.L."/>
            <person name="Branco S."/>
            <person name="Kuo A."/>
            <person name="LaButti K."/>
            <person name="Lipzen A."/>
            <person name="Andreopoulos W."/>
            <person name="Pangilinan J."/>
            <person name="Riley R."/>
            <person name="Hundley H."/>
            <person name="Na H."/>
            <person name="Barry K."/>
            <person name="Grigoriev I.V."/>
            <person name="Stajich J.E."/>
            <person name="Kennedy P.G."/>
        </authorList>
    </citation>
    <scope>NUCLEOTIDE SEQUENCE</scope>
    <source>
        <strain evidence="2">FC203</strain>
    </source>
</reference>
<proteinExistence type="predicted"/>
<comment type="caution">
    <text evidence="2">The sequence shown here is derived from an EMBL/GenBank/DDBJ whole genome shotgun (WGS) entry which is preliminary data.</text>
</comment>
<dbReference type="GeneID" id="64661008"/>
<sequence>MEAFTSTGQPLAGNTYPNHDDSDSDMLKNAGFDPTITLLQPGHSSSQHAHRHQHAAAVQPHTSGSAPQPSHLLPPADVLNYHDHDDANSQYCYDPSTNPYLQGMLAMPTPSPWNIPSYPQVHAPPSLFHNQLLPADPQFYEDFYLSSAGNLVLDADISSVPQLPPNHRIALNIPYPSSDPIHDMFYLEAPVYMSPLDANNSVSQMHDNIVNIEPT</sequence>
<evidence type="ECO:0000313" key="3">
    <source>
        <dbReference type="Proteomes" id="UP001195769"/>
    </source>
</evidence>
<dbReference type="RefSeq" id="XP_041227987.1">
    <property type="nucleotide sequence ID" value="XM_041366710.1"/>
</dbReference>
<accession>A0AAD4HMZ0</accession>
<evidence type="ECO:0000256" key="1">
    <source>
        <dbReference type="SAM" id="MobiDB-lite"/>
    </source>
</evidence>
<name>A0AAD4HMZ0_9AGAM</name>
<dbReference type="Proteomes" id="UP001195769">
    <property type="component" value="Unassembled WGS sequence"/>
</dbReference>
<evidence type="ECO:0000313" key="2">
    <source>
        <dbReference type="EMBL" id="KAG1902412.1"/>
    </source>
</evidence>
<organism evidence="2 3">
    <name type="scientific">Suillus fuscotomentosus</name>
    <dbReference type="NCBI Taxonomy" id="1912939"/>
    <lineage>
        <taxon>Eukaryota</taxon>
        <taxon>Fungi</taxon>
        <taxon>Dikarya</taxon>
        <taxon>Basidiomycota</taxon>
        <taxon>Agaricomycotina</taxon>
        <taxon>Agaricomycetes</taxon>
        <taxon>Agaricomycetidae</taxon>
        <taxon>Boletales</taxon>
        <taxon>Suillineae</taxon>
        <taxon>Suillaceae</taxon>
        <taxon>Suillus</taxon>
    </lineage>
</organism>
<dbReference type="AlphaFoldDB" id="A0AAD4HMZ0"/>
<gene>
    <name evidence="2" type="ORF">F5891DRAFT_1186522</name>
</gene>
<feature type="region of interest" description="Disordered" evidence="1">
    <location>
        <begin position="1"/>
        <end position="80"/>
    </location>
</feature>
<keyword evidence="3" id="KW-1185">Reference proteome</keyword>
<dbReference type="EMBL" id="JABBWK010000017">
    <property type="protein sequence ID" value="KAG1902412.1"/>
    <property type="molecule type" value="Genomic_DNA"/>
</dbReference>
<protein>
    <submittedName>
        <fullName evidence="2">Uncharacterized protein</fullName>
    </submittedName>
</protein>